<comment type="caution">
    <text evidence="6">Lacks conserved residue(s) required for the propagation of feature annotation.</text>
</comment>
<keyword evidence="3" id="KW-0677">Repeat</keyword>
<keyword evidence="9" id="KW-1185">Reference proteome</keyword>
<dbReference type="InterPro" id="IPR024731">
    <property type="entry name" value="NELL2-like_EGF"/>
</dbReference>
<feature type="disulfide bond" evidence="6">
    <location>
        <begin position="63"/>
        <end position="80"/>
    </location>
</feature>
<keyword evidence="2" id="KW-0732">Signal</keyword>
<dbReference type="PROSITE" id="PS01187">
    <property type="entry name" value="EGF_CA"/>
    <property type="match status" value="2"/>
</dbReference>
<feature type="domain" description="EGF-like" evidence="7">
    <location>
        <begin position="53"/>
        <end position="94"/>
    </location>
</feature>
<accession>A0A4Z2HWB4</accession>
<reference evidence="8 9" key="1">
    <citation type="submission" date="2019-03" db="EMBL/GenBank/DDBJ databases">
        <title>First draft genome of Liparis tanakae, snailfish: a comprehensive survey of snailfish specific genes.</title>
        <authorList>
            <person name="Kim W."/>
            <person name="Song I."/>
            <person name="Jeong J.-H."/>
            <person name="Kim D."/>
            <person name="Kim S."/>
            <person name="Ryu S."/>
            <person name="Song J.Y."/>
            <person name="Lee S.K."/>
        </authorList>
    </citation>
    <scope>NUCLEOTIDE SEQUENCE [LARGE SCALE GENOMIC DNA]</scope>
    <source>
        <tissue evidence="8">Muscle</tissue>
    </source>
</reference>
<evidence type="ECO:0000313" key="8">
    <source>
        <dbReference type="EMBL" id="TNN69263.1"/>
    </source>
</evidence>
<dbReference type="AlphaFoldDB" id="A0A4Z2HWB4"/>
<dbReference type="SMART" id="SM00181">
    <property type="entry name" value="EGF"/>
    <property type="match status" value="3"/>
</dbReference>
<gene>
    <name evidence="8" type="primary">ADGRE2</name>
    <name evidence="8" type="ORF">EYF80_020580</name>
</gene>
<dbReference type="OrthoDB" id="10045365at2759"/>
<evidence type="ECO:0000256" key="2">
    <source>
        <dbReference type="ARBA" id="ARBA00022729"/>
    </source>
</evidence>
<dbReference type="Proteomes" id="UP000314294">
    <property type="component" value="Unassembled WGS sequence"/>
</dbReference>
<dbReference type="PANTHER" id="PTHR24034">
    <property type="entry name" value="EGF-LIKE DOMAIN-CONTAINING PROTEIN"/>
    <property type="match status" value="1"/>
</dbReference>
<feature type="domain" description="EGF-like" evidence="7">
    <location>
        <begin position="95"/>
        <end position="135"/>
    </location>
</feature>
<dbReference type="InterPro" id="IPR050751">
    <property type="entry name" value="ECM_structural_protein"/>
</dbReference>
<evidence type="ECO:0000259" key="7">
    <source>
        <dbReference type="PROSITE" id="PS50026"/>
    </source>
</evidence>
<evidence type="ECO:0000256" key="1">
    <source>
        <dbReference type="ARBA" id="ARBA00022536"/>
    </source>
</evidence>
<dbReference type="FunFam" id="2.10.25.10:FF:000038">
    <property type="entry name" value="Fibrillin 2"/>
    <property type="match status" value="2"/>
</dbReference>
<evidence type="ECO:0000313" key="9">
    <source>
        <dbReference type="Proteomes" id="UP000314294"/>
    </source>
</evidence>
<organism evidence="8 9">
    <name type="scientific">Liparis tanakae</name>
    <name type="common">Tanaka's snailfish</name>
    <dbReference type="NCBI Taxonomy" id="230148"/>
    <lineage>
        <taxon>Eukaryota</taxon>
        <taxon>Metazoa</taxon>
        <taxon>Chordata</taxon>
        <taxon>Craniata</taxon>
        <taxon>Vertebrata</taxon>
        <taxon>Euteleostomi</taxon>
        <taxon>Actinopterygii</taxon>
        <taxon>Neopterygii</taxon>
        <taxon>Teleostei</taxon>
        <taxon>Neoteleostei</taxon>
        <taxon>Acanthomorphata</taxon>
        <taxon>Eupercaria</taxon>
        <taxon>Perciformes</taxon>
        <taxon>Cottioidei</taxon>
        <taxon>Cottales</taxon>
        <taxon>Liparidae</taxon>
        <taxon>Liparis</taxon>
    </lineage>
</organism>
<proteinExistence type="predicted"/>
<keyword evidence="8" id="KW-0675">Receptor</keyword>
<dbReference type="PROSITE" id="PS50026">
    <property type="entry name" value="EGF_3"/>
    <property type="match status" value="3"/>
</dbReference>
<evidence type="ECO:0000256" key="5">
    <source>
        <dbReference type="ARBA" id="ARBA00023180"/>
    </source>
</evidence>
<keyword evidence="1 6" id="KW-0245">EGF-like domain</keyword>
<protein>
    <submittedName>
        <fullName evidence="8">Adhesion G protein-coupled receptor E2</fullName>
    </submittedName>
</protein>
<dbReference type="SUPFAM" id="SSF57184">
    <property type="entry name" value="Growth factor receptor domain"/>
    <property type="match status" value="1"/>
</dbReference>
<dbReference type="InterPro" id="IPR049883">
    <property type="entry name" value="NOTCH1_EGF-like"/>
</dbReference>
<comment type="caution">
    <text evidence="8">The sequence shown here is derived from an EMBL/GenBank/DDBJ whole genome shotgun (WGS) entry which is preliminary data.</text>
</comment>
<dbReference type="InterPro" id="IPR001881">
    <property type="entry name" value="EGF-like_Ca-bd_dom"/>
</dbReference>
<feature type="domain" description="EGF-like" evidence="7">
    <location>
        <begin position="136"/>
        <end position="176"/>
    </location>
</feature>
<evidence type="ECO:0000256" key="3">
    <source>
        <dbReference type="ARBA" id="ARBA00022737"/>
    </source>
</evidence>
<dbReference type="FunFam" id="2.10.25.10:FF:000017">
    <property type="entry name" value="latent-transforming growth factor beta-binding protein 4 isoform X1"/>
    <property type="match status" value="1"/>
</dbReference>
<evidence type="ECO:0000256" key="6">
    <source>
        <dbReference type="PROSITE-ProRule" id="PRU00076"/>
    </source>
</evidence>
<dbReference type="PANTHER" id="PTHR24034:SF204">
    <property type="entry name" value="ADHESION G PROTEIN-COUPLED RECEPTOR E1"/>
    <property type="match status" value="1"/>
</dbReference>
<dbReference type="InterPro" id="IPR009030">
    <property type="entry name" value="Growth_fac_rcpt_cys_sf"/>
</dbReference>
<dbReference type="Pfam" id="PF12947">
    <property type="entry name" value="EGF_3"/>
    <property type="match status" value="1"/>
</dbReference>
<dbReference type="PROSITE" id="PS01186">
    <property type="entry name" value="EGF_2"/>
    <property type="match status" value="3"/>
</dbReference>
<name>A0A4Z2HWB4_9TELE</name>
<dbReference type="Gene3D" id="2.10.25.10">
    <property type="entry name" value="Laminin"/>
    <property type="match status" value="3"/>
</dbReference>
<keyword evidence="4 6" id="KW-1015">Disulfide bond</keyword>
<keyword evidence="5" id="KW-0325">Glycoprotein</keyword>
<sequence>MALNGKSCAGEAGVHIWCARLGNVGLHINTKFGNIGVSKHGSYSSRSLIRSVDVDECSFETLCRRELGNVCVNTAGSFECRCQPGFRAKAPACVDVDECAESPAACGGQGECENTLGSYKCVCRPGYRGNGTHCADENECASGGHGCDTNARCGNIIGSYFCQCYQGFNGDGHACFGG</sequence>
<dbReference type="InterPro" id="IPR018097">
    <property type="entry name" value="EGF_Ca-bd_CS"/>
</dbReference>
<dbReference type="GO" id="GO:0030855">
    <property type="term" value="P:epithelial cell differentiation"/>
    <property type="evidence" value="ECO:0007669"/>
    <property type="project" value="UniProtKB-ARBA"/>
</dbReference>
<dbReference type="InterPro" id="IPR000152">
    <property type="entry name" value="EGF-type_Asp/Asn_hydroxyl_site"/>
</dbReference>
<dbReference type="CDD" id="cd00054">
    <property type="entry name" value="EGF_CA"/>
    <property type="match status" value="3"/>
</dbReference>
<evidence type="ECO:0000256" key="4">
    <source>
        <dbReference type="ARBA" id="ARBA00023157"/>
    </source>
</evidence>
<dbReference type="Pfam" id="PF07645">
    <property type="entry name" value="EGF_CA"/>
    <property type="match status" value="2"/>
</dbReference>
<dbReference type="SMART" id="SM00179">
    <property type="entry name" value="EGF_CA"/>
    <property type="match status" value="3"/>
</dbReference>
<dbReference type="EMBL" id="SRLO01000178">
    <property type="protein sequence ID" value="TNN69263.1"/>
    <property type="molecule type" value="Genomic_DNA"/>
</dbReference>
<dbReference type="PROSITE" id="PS00010">
    <property type="entry name" value="ASX_HYDROXYL"/>
    <property type="match status" value="3"/>
</dbReference>
<dbReference type="InterPro" id="IPR000742">
    <property type="entry name" value="EGF"/>
</dbReference>
<dbReference type="GO" id="GO:0005509">
    <property type="term" value="F:calcium ion binding"/>
    <property type="evidence" value="ECO:0007669"/>
    <property type="project" value="InterPro"/>
</dbReference>